<dbReference type="Gene3D" id="3.30.457.10">
    <property type="entry name" value="Copper amine oxidase-like, N-terminal domain"/>
    <property type="match status" value="1"/>
</dbReference>
<proteinExistence type="predicted"/>
<dbReference type="AlphaFoldDB" id="K0B524"/>
<evidence type="ECO:0000313" key="3">
    <source>
        <dbReference type="EMBL" id="AFS79661.1"/>
    </source>
</evidence>
<dbReference type="SUPFAM" id="SSF55383">
    <property type="entry name" value="Copper amine oxidase, domain N"/>
    <property type="match status" value="1"/>
</dbReference>
<dbReference type="InterPro" id="IPR012854">
    <property type="entry name" value="Cu_amine_oxidase-like_N"/>
</dbReference>
<sequence>MKRRLISLSLSTCLLLGSSVFAAGANKIEESNKVTSVTTEAKTENINTDIKELNSESDYITYEGTITEVNKSEKSTSILVENKDNEGFKSIRFNISEDVYLLSNKTKDFINKDELKEGMKINVFYGKNTPMTKSLPPIANPSVVVVNESEEPDGVKVDRFNDQLISTDNFLKANISDKTIIVDKNGNKLEKEDIYNKDLIVFYGPIMTMSIPAQSHANKIILLESEVKTLDKITVNGQEKELKNKIYKSGKSTMIPLRDIAEVLEYKVTWNNDLKVAELIKGNNFVTVKPNEDNYSFAKMIVKLGVASELKDGNTYVPLSFLDKVLKLDYEITKSGVINIK</sequence>
<dbReference type="RefSeq" id="WP_014968795.1">
    <property type="nucleotide sequence ID" value="NC_018664.1"/>
</dbReference>
<gene>
    <name evidence="3" type="ordered locus">Curi_c26680</name>
</gene>
<feature type="signal peptide" evidence="1">
    <location>
        <begin position="1"/>
        <end position="22"/>
    </location>
</feature>
<organism evidence="3 4">
    <name type="scientific">Gottschalkia acidurici (strain ATCC 7906 / DSM 604 / BCRC 14475 / CIP 104303 / KCTC 5404 / NCIMB 10678 / 9a)</name>
    <name type="common">Clostridium acidurici</name>
    <dbReference type="NCBI Taxonomy" id="1128398"/>
    <lineage>
        <taxon>Bacteria</taxon>
        <taxon>Bacillati</taxon>
        <taxon>Bacillota</taxon>
        <taxon>Tissierellia</taxon>
        <taxon>Tissierellales</taxon>
        <taxon>Gottschalkiaceae</taxon>
        <taxon>Gottschalkia</taxon>
    </lineage>
</organism>
<dbReference type="KEGG" id="cad:Curi_c26680"/>
<feature type="chain" id="PRO_5003829086" evidence="1">
    <location>
        <begin position="23"/>
        <end position="341"/>
    </location>
</feature>
<dbReference type="Proteomes" id="UP000006094">
    <property type="component" value="Chromosome"/>
</dbReference>
<dbReference type="EMBL" id="CP003326">
    <property type="protein sequence ID" value="AFS79661.1"/>
    <property type="molecule type" value="Genomic_DNA"/>
</dbReference>
<keyword evidence="1" id="KW-0732">Signal</keyword>
<dbReference type="OrthoDB" id="1684927at2"/>
<keyword evidence="4" id="KW-1185">Reference proteome</keyword>
<accession>K0B524</accession>
<reference evidence="3 4" key="1">
    <citation type="journal article" date="2012" name="PLoS ONE">
        <title>The purine-utilizing bacterium Clostridium acidurici 9a: a genome-guided metabolic reconsideration.</title>
        <authorList>
            <person name="Hartwich K."/>
            <person name="Poehlein A."/>
            <person name="Daniel R."/>
        </authorList>
    </citation>
    <scope>NUCLEOTIDE SEQUENCE [LARGE SCALE GENOMIC DNA]</scope>
    <source>
        <strain evidence="4">ATCC 7906 / DSM 604 / BCRC 14475 / CIP 104303 / KCTC 5404 / NCIMB 10678 / 9a</strain>
    </source>
</reference>
<feature type="domain" description="Copper amine oxidase-like N-terminal" evidence="2">
    <location>
        <begin position="234"/>
        <end position="330"/>
    </location>
</feature>
<evidence type="ECO:0000259" key="2">
    <source>
        <dbReference type="Pfam" id="PF07833"/>
    </source>
</evidence>
<evidence type="ECO:0000256" key="1">
    <source>
        <dbReference type="SAM" id="SignalP"/>
    </source>
</evidence>
<dbReference type="STRING" id="1128398.Curi_c26680"/>
<dbReference type="HOGENOM" id="CLU_813034_0_0_9"/>
<evidence type="ECO:0000313" key="4">
    <source>
        <dbReference type="Proteomes" id="UP000006094"/>
    </source>
</evidence>
<dbReference type="Pfam" id="PF07833">
    <property type="entry name" value="Cu_amine_oxidN1"/>
    <property type="match status" value="1"/>
</dbReference>
<dbReference type="InterPro" id="IPR036582">
    <property type="entry name" value="Mao_N_sf"/>
</dbReference>
<dbReference type="eggNOG" id="ENOG50331G5">
    <property type="taxonomic scope" value="Bacteria"/>
</dbReference>
<protein>
    <submittedName>
        <fullName evidence="3">Copper amine oxidase domain-containing protein</fullName>
    </submittedName>
</protein>
<name>K0B524_GOTA9</name>